<dbReference type="RefSeq" id="WP_273947857.1">
    <property type="nucleotide sequence ID" value="NZ_JAQSIP010000001.1"/>
</dbReference>
<sequence>MNKMKWAAVALMLGAAVAAQAQTAAKPNAPVLKDAIVMEDQILSRFKVLAVDVAKRQLQLKTGELTFKIRVRAGVPIDKIKVGDDIDAMMVVREVLALRKGDGISKSETSVVEAPDGSLEGLRIDHIYNVVAVDANQGRIRLSDAYHRMAWLKVRSPDVMKDVKVGDQVRAVLTVVEVAGLQAKP</sequence>
<dbReference type="Proteomes" id="UP001528673">
    <property type="component" value="Unassembled WGS sequence"/>
</dbReference>
<organism evidence="2 3">
    <name type="scientific">Curvibacter cyanobacteriorum</name>
    <dbReference type="NCBI Taxonomy" id="3026422"/>
    <lineage>
        <taxon>Bacteria</taxon>
        <taxon>Pseudomonadati</taxon>
        <taxon>Pseudomonadota</taxon>
        <taxon>Betaproteobacteria</taxon>
        <taxon>Burkholderiales</taxon>
        <taxon>Comamonadaceae</taxon>
        <taxon>Curvibacter</taxon>
    </lineage>
</organism>
<name>A0ABT5MSL2_9BURK</name>
<dbReference type="EMBL" id="JAQSIP010000001">
    <property type="protein sequence ID" value="MDD0837031.1"/>
    <property type="molecule type" value="Genomic_DNA"/>
</dbReference>
<reference evidence="2 3" key="1">
    <citation type="submission" date="2023-02" db="EMBL/GenBank/DDBJ databases">
        <title>Bacterial whole genomic sequence of Curvibacter sp. HBC61.</title>
        <authorList>
            <person name="Le V."/>
            <person name="Ko S.-R."/>
            <person name="Ahn C.-Y."/>
            <person name="Oh H.-M."/>
        </authorList>
    </citation>
    <scope>NUCLEOTIDE SEQUENCE [LARGE SCALE GENOMIC DNA]</scope>
    <source>
        <strain evidence="2 3">HBC61</strain>
    </source>
</reference>
<accession>A0ABT5MSL2</accession>
<evidence type="ECO:0000313" key="3">
    <source>
        <dbReference type="Proteomes" id="UP001528673"/>
    </source>
</evidence>
<keyword evidence="1" id="KW-0732">Signal</keyword>
<feature type="signal peptide" evidence="1">
    <location>
        <begin position="1"/>
        <end position="21"/>
    </location>
</feature>
<keyword evidence="3" id="KW-1185">Reference proteome</keyword>
<proteinExistence type="predicted"/>
<comment type="caution">
    <text evidence="2">The sequence shown here is derived from an EMBL/GenBank/DDBJ whole genome shotgun (WGS) entry which is preliminary data.</text>
</comment>
<protein>
    <recommendedName>
        <fullName evidence="4">DUF5666 domain-containing protein</fullName>
    </recommendedName>
</protein>
<evidence type="ECO:0000256" key="1">
    <source>
        <dbReference type="SAM" id="SignalP"/>
    </source>
</evidence>
<gene>
    <name evidence="2" type="ORF">PSQ40_00455</name>
</gene>
<evidence type="ECO:0000313" key="2">
    <source>
        <dbReference type="EMBL" id="MDD0837031.1"/>
    </source>
</evidence>
<evidence type="ECO:0008006" key="4">
    <source>
        <dbReference type="Google" id="ProtNLM"/>
    </source>
</evidence>
<feature type="chain" id="PRO_5045486140" description="DUF5666 domain-containing protein" evidence="1">
    <location>
        <begin position="22"/>
        <end position="185"/>
    </location>
</feature>